<evidence type="ECO:0000313" key="2">
    <source>
        <dbReference type="EMBL" id="KAG0287078.1"/>
    </source>
</evidence>
<dbReference type="Gene3D" id="1.25.40.470">
    <property type="match status" value="1"/>
</dbReference>
<proteinExistence type="predicted"/>
<dbReference type="EMBL" id="JAAAIM010000520">
    <property type="protein sequence ID" value="KAG0287078.1"/>
    <property type="molecule type" value="Genomic_DNA"/>
</dbReference>
<evidence type="ECO:0000256" key="1">
    <source>
        <dbReference type="SAM" id="MobiDB-lite"/>
    </source>
</evidence>
<gene>
    <name evidence="2" type="ORF">BGZ96_008958</name>
</gene>
<feature type="region of interest" description="Disordered" evidence="1">
    <location>
        <begin position="192"/>
        <end position="213"/>
    </location>
</feature>
<protein>
    <submittedName>
        <fullName evidence="2">Uncharacterized protein</fullName>
    </submittedName>
</protein>
<feature type="compositionally biased region" description="Low complexity" evidence="1">
    <location>
        <begin position="197"/>
        <end position="213"/>
    </location>
</feature>
<evidence type="ECO:0000313" key="3">
    <source>
        <dbReference type="Proteomes" id="UP001194696"/>
    </source>
</evidence>
<sequence>MSFTHFSAVKEIFYDGTGQLLPTPTSVILCAMTIAKVKILPNHDCNKIAGVDLLDPRDDFFKNAAWDESGILIYSTLNHVKYALSQGDNGIIRTLDQPIYLTRIKGKNALTKRNYDKAFQIIRNSNLVGPSTIVYLQKKGYPEIARHFVREDKTRFELAFQCGNLEVSLETAKVVDKDEGWVKLAQEARCQGNHQDSSALSRSVSASSRGWSK</sequence>
<reference evidence="2 3" key="1">
    <citation type="journal article" date="2020" name="Fungal Divers.">
        <title>Resolving the Mortierellaceae phylogeny through synthesis of multi-gene phylogenetics and phylogenomics.</title>
        <authorList>
            <person name="Vandepol N."/>
            <person name="Liber J."/>
            <person name="Desiro A."/>
            <person name="Na H."/>
            <person name="Kennedy M."/>
            <person name="Barry K."/>
            <person name="Grigoriev I.V."/>
            <person name="Miller A.N."/>
            <person name="O'Donnell K."/>
            <person name="Stajich J.E."/>
            <person name="Bonito G."/>
        </authorList>
    </citation>
    <scope>NUCLEOTIDE SEQUENCE [LARGE SCALE GENOMIC DNA]</scope>
    <source>
        <strain evidence="2 3">AD045</strain>
    </source>
</reference>
<dbReference type="Proteomes" id="UP001194696">
    <property type="component" value="Unassembled WGS sequence"/>
</dbReference>
<organism evidence="2 3">
    <name type="scientific">Linnemannia gamsii</name>
    <dbReference type="NCBI Taxonomy" id="64522"/>
    <lineage>
        <taxon>Eukaryota</taxon>
        <taxon>Fungi</taxon>
        <taxon>Fungi incertae sedis</taxon>
        <taxon>Mucoromycota</taxon>
        <taxon>Mortierellomycotina</taxon>
        <taxon>Mortierellomycetes</taxon>
        <taxon>Mortierellales</taxon>
        <taxon>Mortierellaceae</taxon>
        <taxon>Linnemannia</taxon>
    </lineage>
</organism>
<comment type="caution">
    <text evidence="2">The sequence shown here is derived from an EMBL/GenBank/DDBJ whole genome shotgun (WGS) entry which is preliminary data.</text>
</comment>
<name>A0ABQ7JX88_9FUNG</name>
<keyword evidence="3" id="KW-1185">Reference proteome</keyword>
<accession>A0ABQ7JX88</accession>